<name>A0AAT9IGY0_9GAMM</name>
<feature type="binding site" evidence="8">
    <location>
        <position position="269"/>
    </location>
    <ligand>
        <name>Mn(2+)</name>
        <dbReference type="ChEBI" id="CHEBI:29035"/>
        <label>2</label>
    </ligand>
</feature>
<feature type="binding site" evidence="8">
    <location>
        <position position="274"/>
    </location>
    <ligand>
        <name>Mn(2+)</name>
        <dbReference type="ChEBI" id="CHEBI:29035"/>
        <label>2</label>
    </ligand>
</feature>
<keyword evidence="6 8" id="KW-0378">Hydrolase</keyword>
<comment type="catalytic activity">
    <reaction evidence="1 8">
        <text>Release of an N-terminal amino acid, Xaa-|-Yaa-, in which Xaa is preferably Leu, but may be other amino acids including Pro although not Arg or Lys, and Yaa may be Pro. Amino acid amides and methyl esters are also readily hydrolyzed, but rates on arylamides are exceedingly low.</text>
        <dbReference type="EC" id="3.4.11.1"/>
    </reaction>
</comment>
<evidence type="ECO:0000256" key="8">
    <source>
        <dbReference type="HAMAP-Rule" id="MF_00181"/>
    </source>
</evidence>
<dbReference type="InterPro" id="IPR000819">
    <property type="entry name" value="Peptidase_M17_C"/>
</dbReference>
<dbReference type="PANTHER" id="PTHR11963">
    <property type="entry name" value="LEUCINE AMINOPEPTIDASE-RELATED"/>
    <property type="match status" value="1"/>
</dbReference>
<evidence type="ECO:0000256" key="5">
    <source>
        <dbReference type="ARBA" id="ARBA00022670"/>
    </source>
</evidence>
<comment type="function">
    <text evidence="8">Presumably involved in the processing and regular turnover of intracellular proteins. Catalyzes the removal of unsubstituted N-terminal amino acids from various peptides.</text>
</comment>
<dbReference type="NCBIfam" id="NF002074">
    <property type="entry name" value="PRK00913.1-4"/>
    <property type="match status" value="1"/>
</dbReference>
<dbReference type="PROSITE" id="PS00631">
    <property type="entry name" value="CYTOSOL_AP"/>
    <property type="match status" value="1"/>
</dbReference>
<feature type="binding site" evidence="8">
    <location>
        <position position="353"/>
    </location>
    <ligand>
        <name>Mn(2+)</name>
        <dbReference type="ChEBI" id="CHEBI:29035"/>
        <label>2</label>
    </ligand>
</feature>
<feature type="binding site" evidence="8">
    <location>
        <position position="274"/>
    </location>
    <ligand>
        <name>Mn(2+)</name>
        <dbReference type="ChEBI" id="CHEBI:29035"/>
        <label>1</label>
    </ligand>
</feature>
<feature type="binding site" evidence="8">
    <location>
        <position position="292"/>
    </location>
    <ligand>
        <name>Mn(2+)</name>
        <dbReference type="ChEBI" id="CHEBI:29035"/>
        <label>2</label>
    </ligand>
</feature>
<dbReference type="Gene3D" id="3.40.220.10">
    <property type="entry name" value="Leucine Aminopeptidase, subunit E, domain 1"/>
    <property type="match status" value="1"/>
</dbReference>
<evidence type="ECO:0000256" key="4">
    <source>
        <dbReference type="ARBA" id="ARBA00022438"/>
    </source>
</evidence>
<comment type="cofactor">
    <cofactor evidence="8">
        <name>Mn(2+)</name>
        <dbReference type="ChEBI" id="CHEBI:29035"/>
    </cofactor>
    <text evidence="8">Binds 2 manganese ions per subunit.</text>
</comment>
<feature type="active site" evidence="8">
    <location>
        <position position="355"/>
    </location>
</feature>
<evidence type="ECO:0000256" key="6">
    <source>
        <dbReference type="ARBA" id="ARBA00022801"/>
    </source>
</evidence>
<keyword evidence="5 8" id="KW-0645">Protease</keyword>
<evidence type="ECO:0000256" key="2">
    <source>
        <dbReference type="ARBA" id="ARBA00000967"/>
    </source>
</evidence>
<dbReference type="EMBL" id="OZ060371">
    <property type="protein sequence ID" value="CAL4043298.1"/>
    <property type="molecule type" value="Genomic_DNA"/>
</dbReference>
<comment type="subcellular location">
    <subcellularLocation>
        <location evidence="8">Cytoplasm</location>
    </subcellularLocation>
</comment>
<dbReference type="InterPro" id="IPR043472">
    <property type="entry name" value="Macro_dom-like"/>
</dbReference>
<evidence type="ECO:0000259" key="9">
    <source>
        <dbReference type="PROSITE" id="PS00631"/>
    </source>
</evidence>
<accession>A0AAT9IGY0</accession>
<dbReference type="InterPro" id="IPR023042">
    <property type="entry name" value="Peptidase_M17_leu_NH2_pept"/>
</dbReference>
<dbReference type="InterPro" id="IPR011356">
    <property type="entry name" value="Leucine_aapep/pepB"/>
</dbReference>
<dbReference type="SUPFAM" id="SSF52949">
    <property type="entry name" value="Macro domain-like"/>
    <property type="match status" value="1"/>
</dbReference>
<keyword evidence="7 8" id="KW-0464">Manganese</keyword>
<dbReference type="EC" id="3.4.11.10" evidence="8"/>
<dbReference type="PRINTS" id="PR00481">
    <property type="entry name" value="LAMNOPPTDASE"/>
</dbReference>
<evidence type="ECO:0000256" key="3">
    <source>
        <dbReference type="ARBA" id="ARBA00009528"/>
    </source>
</evidence>
<evidence type="ECO:0000256" key="1">
    <source>
        <dbReference type="ARBA" id="ARBA00000135"/>
    </source>
</evidence>
<dbReference type="PANTHER" id="PTHR11963:SF23">
    <property type="entry name" value="CYTOSOL AMINOPEPTIDASE"/>
    <property type="match status" value="1"/>
</dbReference>
<dbReference type="EC" id="3.4.11.1" evidence="8"/>
<dbReference type="CDD" id="cd00433">
    <property type="entry name" value="Peptidase_M17"/>
    <property type="match status" value="1"/>
</dbReference>
<dbReference type="AlphaFoldDB" id="A0AAT9IGY0"/>
<dbReference type="HAMAP" id="MF_00181">
    <property type="entry name" value="Cytosol_peptidase_M17"/>
    <property type="match status" value="1"/>
</dbReference>
<dbReference type="GO" id="GO:0030145">
    <property type="term" value="F:manganese ion binding"/>
    <property type="evidence" value="ECO:0007669"/>
    <property type="project" value="UniProtKB-UniRule"/>
</dbReference>
<feature type="active site" evidence="8">
    <location>
        <position position="281"/>
    </location>
</feature>
<keyword evidence="8" id="KW-0479">Metal-binding</keyword>
<dbReference type="Pfam" id="PF02789">
    <property type="entry name" value="Peptidase_M17_N"/>
    <property type="match status" value="1"/>
</dbReference>
<gene>
    <name evidence="8 10" type="primary">pepA</name>
    <name evidence="10" type="ORF">BUANCORI2928_287</name>
</gene>
<dbReference type="InterPro" id="IPR008283">
    <property type="entry name" value="Peptidase_M17_N"/>
</dbReference>
<reference evidence="10" key="1">
    <citation type="submission" date="2024-06" db="EMBL/GenBank/DDBJ databases">
        <authorList>
            <person name="Manzano-Marin A."/>
            <person name="Manzano-Marin A."/>
            <person name="Alejandro Manzano Marin A."/>
        </authorList>
    </citation>
    <scope>NUCLEOTIDE SEQUENCE</scope>
    <source>
        <strain evidence="10">Ancorni-2928</strain>
    </source>
</reference>
<feature type="binding site" evidence="8">
    <location>
        <position position="353"/>
    </location>
    <ligand>
        <name>Mn(2+)</name>
        <dbReference type="ChEBI" id="CHEBI:29035"/>
        <label>1</label>
    </ligand>
</feature>
<dbReference type="RefSeq" id="WP_367680834.1">
    <property type="nucleotide sequence ID" value="NZ_OZ060371.1"/>
</dbReference>
<keyword evidence="8" id="KW-0963">Cytoplasm</keyword>
<evidence type="ECO:0000313" key="10">
    <source>
        <dbReference type="EMBL" id="CAL4043298.1"/>
    </source>
</evidence>
<dbReference type="GO" id="GO:0005737">
    <property type="term" value="C:cytoplasm"/>
    <property type="evidence" value="ECO:0007669"/>
    <property type="project" value="UniProtKB-SubCell"/>
</dbReference>
<evidence type="ECO:0000256" key="7">
    <source>
        <dbReference type="ARBA" id="ARBA00023211"/>
    </source>
</evidence>
<dbReference type="Pfam" id="PF00883">
    <property type="entry name" value="Peptidase_M17"/>
    <property type="match status" value="1"/>
</dbReference>
<dbReference type="Gene3D" id="3.40.630.10">
    <property type="entry name" value="Zn peptidases"/>
    <property type="match status" value="1"/>
</dbReference>
<keyword evidence="4 8" id="KW-0031">Aminopeptidase</keyword>
<organism evidence="10">
    <name type="scientific">Buchnera aphidicola</name>
    <name type="common">Anoecia corni</name>
    <dbReference type="NCBI Taxonomy" id="2994477"/>
    <lineage>
        <taxon>Bacteria</taxon>
        <taxon>Pseudomonadati</taxon>
        <taxon>Pseudomonadota</taxon>
        <taxon>Gammaproteobacteria</taxon>
        <taxon>Enterobacterales</taxon>
        <taxon>Erwiniaceae</taxon>
        <taxon>Buchnera</taxon>
    </lineage>
</organism>
<dbReference type="SUPFAM" id="SSF53187">
    <property type="entry name" value="Zn-dependent exopeptidases"/>
    <property type="match status" value="1"/>
</dbReference>
<protein>
    <recommendedName>
        <fullName evidence="8">Probable cytosol aminopeptidase</fullName>
        <ecNumber evidence="8">3.4.11.1</ecNumber>
    </recommendedName>
    <alternativeName>
        <fullName evidence="8">Leucine aminopeptidase</fullName>
        <shortName evidence="8">LAP</shortName>
        <ecNumber evidence="8">3.4.11.10</ecNumber>
    </alternativeName>
    <alternativeName>
        <fullName evidence="8">Leucyl aminopeptidase</fullName>
    </alternativeName>
</protein>
<sequence length="500" mass="55922">MKCFIKDKILNIPNIESIIIGVFQSNKLSYFAKKIDVKSNGYISSLIRSEPQLSKPGNGVFLYKIPNINFKKVILVGCGDKDTITYETYIKIIHKSINILKTIVTPTIFFSLLDLNVKSYNLYWKIRIFIDIIYDSFYIFNKYKKSNKYFNLKKIYFTYISKKEKEIGKKAIKHSIAISIGKSYAKNLANCPPNICNPAYLVTCAKQLKHKYKNTINVSVLNATKIKNLGMNAYLSVGKGSKNKPYISIIKYKSINDVLNKKPIIFLGKGVTFDSGGISIKSSYAMDEMKYDMCGAAAVYGILLSVAQLNLPINIIGILAGSENMPDGNSFRPGDIIKTMSGKTVEIINTDAEGRLLLCDTLTYLEKYDPEIVIDVATLTGACITALGKNVSGFMTKDKLLSQELITASNQTNDKIWRLPMFDEYYEELKSNIADLRNVGSGTAGAITAACFLSHFSKKYRWAHLDIAGTAWTSGKEKSATGRPINLLIQFLLNRCKLSQ</sequence>
<proteinExistence type="inferred from homology"/>
<comment type="catalytic activity">
    <reaction evidence="2 8">
        <text>Release of an N-terminal amino acid, preferentially leucine, but not glutamic or aspartic acids.</text>
        <dbReference type="EC" id="3.4.11.10"/>
    </reaction>
</comment>
<feature type="binding site" evidence="8">
    <location>
        <position position="351"/>
    </location>
    <ligand>
        <name>Mn(2+)</name>
        <dbReference type="ChEBI" id="CHEBI:29035"/>
        <label>1</label>
    </ligand>
</feature>
<feature type="domain" description="Cytosol aminopeptidase" evidence="9">
    <location>
        <begin position="349"/>
        <end position="356"/>
    </location>
</feature>
<comment type="similarity">
    <text evidence="3 8">Belongs to the peptidase M17 family.</text>
</comment>
<dbReference type="GO" id="GO:0070006">
    <property type="term" value="F:metalloaminopeptidase activity"/>
    <property type="evidence" value="ECO:0007669"/>
    <property type="project" value="InterPro"/>
</dbReference>
<dbReference type="GO" id="GO:0006508">
    <property type="term" value="P:proteolysis"/>
    <property type="evidence" value="ECO:0007669"/>
    <property type="project" value="UniProtKB-KW"/>
</dbReference>